<dbReference type="Proteomes" id="UP001165064">
    <property type="component" value="Unassembled WGS sequence"/>
</dbReference>
<reference evidence="1" key="1">
    <citation type="submission" date="2023-04" db="EMBL/GenBank/DDBJ databases">
        <title>Ambrosiozyma monospora NBRC 10751.</title>
        <authorList>
            <person name="Ichikawa N."/>
            <person name="Sato H."/>
            <person name="Tonouchi N."/>
        </authorList>
    </citation>
    <scope>NUCLEOTIDE SEQUENCE</scope>
    <source>
        <strain evidence="1">NBRC 10751</strain>
    </source>
</reference>
<proteinExistence type="predicted"/>
<keyword evidence="2" id="KW-1185">Reference proteome</keyword>
<evidence type="ECO:0000313" key="2">
    <source>
        <dbReference type="Proteomes" id="UP001165064"/>
    </source>
</evidence>
<comment type="caution">
    <text evidence="1">The sequence shown here is derived from an EMBL/GenBank/DDBJ whole genome shotgun (WGS) entry which is preliminary data.</text>
</comment>
<dbReference type="EMBL" id="BSXS01006825">
    <property type="protein sequence ID" value="GME86331.1"/>
    <property type="molecule type" value="Genomic_DNA"/>
</dbReference>
<sequence>MSLLDIFGSCFPCITSKTPTLRINNAQFKILDLLGEGGFSYVYLVQSQSNKGLYALKKIRCPFGNSNFKVAMKEVDNYREFKSPYIIKCIDSSIVQEPDGSKTIYILLPYFENGSLQDIINKNSVNNVKMDEDEALRLFIGVCRGLISMHRHQLSHNYSMAAATDPAAMLDDELQSGAQSSIHLSNLHTEPDEHNPFLTEAERLRASSNNNNDPSMEGTELSDTISMAHRDIKPANVMLSKDGTPVLADLGSCEKARLSIKTRAQAITVQELSNEHCTLPYRAPELLDLKVGDVLDEKIDIWSLGCTFTVRI</sequence>
<protein>
    <submittedName>
        <fullName evidence="1">Unnamed protein product</fullName>
    </submittedName>
</protein>
<accession>A0ACB5TDI2</accession>
<gene>
    <name evidence="1" type="ORF">Amon02_000794400</name>
</gene>
<organism evidence="1 2">
    <name type="scientific">Ambrosiozyma monospora</name>
    <name type="common">Yeast</name>
    <name type="synonym">Endomycopsis monosporus</name>
    <dbReference type="NCBI Taxonomy" id="43982"/>
    <lineage>
        <taxon>Eukaryota</taxon>
        <taxon>Fungi</taxon>
        <taxon>Dikarya</taxon>
        <taxon>Ascomycota</taxon>
        <taxon>Saccharomycotina</taxon>
        <taxon>Pichiomycetes</taxon>
        <taxon>Pichiales</taxon>
        <taxon>Pichiaceae</taxon>
        <taxon>Ambrosiozyma</taxon>
    </lineage>
</organism>
<name>A0ACB5TDI2_AMBMO</name>
<evidence type="ECO:0000313" key="1">
    <source>
        <dbReference type="EMBL" id="GME86331.1"/>
    </source>
</evidence>